<accession>A0A9P8BZP1</accession>
<gene>
    <name evidence="1" type="ORF">BJ875DRAFT_389704</name>
</gene>
<evidence type="ECO:0000313" key="1">
    <source>
        <dbReference type="EMBL" id="KAG9228282.1"/>
    </source>
</evidence>
<dbReference type="AlphaFoldDB" id="A0A9P8BZP1"/>
<keyword evidence="2" id="KW-1185">Reference proteome</keyword>
<feature type="non-terminal residue" evidence="1">
    <location>
        <position position="1"/>
    </location>
</feature>
<protein>
    <submittedName>
        <fullName evidence="1">Uncharacterized protein</fullName>
    </submittedName>
</protein>
<name>A0A9P8BZP1_9HELO</name>
<dbReference type="OrthoDB" id="5235440at2759"/>
<organism evidence="1 2">
    <name type="scientific">Amylocarpus encephaloides</name>
    <dbReference type="NCBI Taxonomy" id="45428"/>
    <lineage>
        <taxon>Eukaryota</taxon>
        <taxon>Fungi</taxon>
        <taxon>Dikarya</taxon>
        <taxon>Ascomycota</taxon>
        <taxon>Pezizomycotina</taxon>
        <taxon>Leotiomycetes</taxon>
        <taxon>Helotiales</taxon>
        <taxon>Helotiales incertae sedis</taxon>
        <taxon>Amylocarpus</taxon>
    </lineage>
</organism>
<comment type="caution">
    <text evidence="1">The sequence shown here is derived from an EMBL/GenBank/DDBJ whole genome shotgun (WGS) entry which is preliminary data.</text>
</comment>
<proteinExistence type="predicted"/>
<reference evidence="1" key="1">
    <citation type="journal article" date="2021" name="IMA Fungus">
        <title>Genomic characterization of three marine fungi, including Emericellopsis atlantica sp. nov. with signatures of a generalist lifestyle and marine biomass degradation.</title>
        <authorList>
            <person name="Hagestad O.C."/>
            <person name="Hou L."/>
            <person name="Andersen J.H."/>
            <person name="Hansen E.H."/>
            <person name="Altermark B."/>
            <person name="Li C."/>
            <person name="Kuhnert E."/>
            <person name="Cox R.J."/>
            <person name="Crous P.W."/>
            <person name="Spatafora J.W."/>
            <person name="Lail K."/>
            <person name="Amirebrahimi M."/>
            <person name="Lipzen A."/>
            <person name="Pangilinan J."/>
            <person name="Andreopoulos W."/>
            <person name="Hayes R.D."/>
            <person name="Ng V."/>
            <person name="Grigoriev I.V."/>
            <person name="Jackson S.A."/>
            <person name="Sutton T.D.S."/>
            <person name="Dobson A.D.W."/>
            <person name="Rama T."/>
        </authorList>
    </citation>
    <scope>NUCLEOTIDE SEQUENCE</scope>
    <source>
        <strain evidence="1">TRa018bII</strain>
    </source>
</reference>
<sequence>LCNNLTPFYWMPSAKFDGRPLPLLPFGRFCNEWFKYHGNEPNIEFWNFFANLVRVYPTGPTTVPGIVKTHKSLCNQAALILECIDHGGKANQFLSNVGIPQRQAQNYNLKPTYRAIITIMDQYVDPSQDRDSLMFINIEGHS</sequence>
<dbReference type="Proteomes" id="UP000824998">
    <property type="component" value="Unassembled WGS sequence"/>
</dbReference>
<dbReference type="EMBL" id="MU251993">
    <property type="protein sequence ID" value="KAG9228282.1"/>
    <property type="molecule type" value="Genomic_DNA"/>
</dbReference>
<evidence type="ECO:0000313" key="2">
    <source>
        <dbReference type="Proteomes" id="UP000824998"/>
    </source>
</evidence>